<keyword evidence="3" id="KW-0732">Signal</keyword>
<dbReference type="EMBL" id="JACVVD010000001">
    <property type="protein sequence ID" value="MBD0378875.1"/>
    <property type="molecule type" value="Genomic_DNA"/>
</dbReference>
<keyword evidence="6" id="KW-1185">Reference proteome</keyword>
<name>A0A926KMQ8_9BACL</name>
<dbReference type="Gene3D" id="3.40.50.2300">
    <property type="match status" value="2"/>
</dbReference>
<protein>
    <submittedName>
        <fullName evidence="5">Substrate-binding domain-containing protein</fullName>
    </submittedName>
</protein>
<dbReference type="Pfam" id="PF13407">
    <property type="entry name" value="Peripla_BP_4"/>
    <property type="match status" value="1"/>
</dbReference>
<dbReference type="Proteomes" id="UP000650466">
    <property type="component" value="Unassembled WGS sequence"/>
</dbReference>
<comment type="similarity">
    <text evidence="2">Belongs to the bacterial solute-binding protein 2 family.</text>
</comment>
<dbReference type="PANTHER" id="PTHR46847">
    <property type="entry name" value="D-ALLOSE-BINDING PERIPLASMIC PROTEIN-RELATED"/>
    <property type="match status" value="1"/>
</dbReference>
<evidence type="ECO:0000259" key="4">
    <source>
        <dbReference type="Pfam" id="PF13407"/>
    </source>
</evidence>
<sequence length="281" mass="31046">MIGVSQANLGEPWRVSMNREIQEEANKHKNARVIFTDAAQSSQKQIRDVERLMKQGIDLLIISPNEAKPLTPIVQETYRKIPVIVLDREIENSNYTMFIGADNQLIGRKAGQFVSQLLGARGGKVVEIGGLLGSTPAKDRSDGFRAELAKHENIHIVGTITADWLRDKAEDLMKEQLRKWPNVDVVFAQNDPMALGASRAASALGRKGIKFIGIDGLSGQWGGIQLVGRKVLEATFIYPTGGKEAVQYAFSILNHEANLPKRVTLDSIKVTQENVSEYLSQ</sequence>
<evidence type="ECO:0000313" key="5">
    <source>
        <dbReference type="EMBL" id="MBD0378875.1"/>
    </source>
</evidence>
<proteinExistence type="inferred from homology"/>
<comment type="subcellular location">
    <subcellularLocation>
        <location evidence="1">Cell envelope</location>
    </subcellularLocation>
</comment>
<gene>
    <name evidence="5" type="ORF">ICC18_01910</name>
</gene>
<dbReference type="PANTHER" id="PTHR46847:SF1">
    <property type="entry name" value="D-ALLOSE-BINDING PERIPLASMIC PROTEIN-RELATED"/>
    <property type="match status" value="1"/>
</dbReference>
<evidence type="ECO:0000256" key="3">
    <source>
        <dbReference type="ARBA" id="ARBA00022729"/>
    </source>
</evidence>
<dbReference type="GO" id="GO:0030313">
    <property type="term" value="C:cell envelope"/>
    <property type="evidence" value="ECO:0007669"/>
    <property type="project" value="UniProtKB-SubCell"/>
</dbReference>
<organism evidence="5 6">
    <name type="scientific">Paenibacillus sedimenti</name>
    <dbReference type="NCBI Taxonomy" id="2770274"/>
    <lineage>
        <taxon>Bacteria</taxon>
        <taxon>Bacillati</taxon>
        <taxon>Bacillota</taxon>
        <taxon>Bacilli</taxon>
        <taxon>Bacillales</taxon>
        <taxon>Paenibacillaceae</taxon>
        <taxon>Paenibacillus</taxon>
    </lineage>
</organism>
<dbReference type="AlphaFoldDB" id="A0A926KMQ8"/>
<dbReference type="InterPro" id="IPR028082">
    <property type="entry name" value="Peripla_BP_I"/>
</dbReference>
<comment type="caution">
    <text evidence="5">The sequence shown here is derived from an EMBL/GenBank/DDBJ whole genome shotgun (WGS) entry which is preliminary data.</text>
</comment>
<evidence type="ECO:0000313" key="6">
    <source>
        <dbReference type="Proteomes" id="UP000650466"/>
    </source>
</evidence>
<feature type="domain" description="Periplasmic binding protein" evidence="4">
    <location>
        <begin position="2"/>
        <end position="220"/>
    </location>
</feature>
<dbReference type="SUPFAM" id="SSF53822">
    <property type="entry name" value="Periplasmic binding protein-like I"/>
    <property type="match status" value="1"/>
</dbReference>
<accession>A0A926KMQ8</accession>
<dbReference type="CDD" id="cd06308">
    <property type="entry name" value="PBP1_sensor_kinase-like"/>
    <property type="match status" value="1"/>
</dbReference>
<reference evidence="5" key="1">
    <citation type="submission" date="2020-09" db="EMBL/GenBank/DDBJ databases">
        <title>Draft Genome Sequence of Paenibacillus sp. WST5.</title>
        <authorList>
            <person name="Bao Z."/>
        </authorList>
    </citation>
    <scope>NUCLEOTIDE SEQUENCE</scope>
    <source>
        <strain evidence="5">WST5</strain>
    </source>
</reference>
<evidence type="ECO:0000256" key="1">
    <source>
        <dbReference type="ARBA" id="ARBA00004196"/>
    </source>
</evidence>
<dbReference type="InterPro" id="IPR025997">
    <property type="entry name" value="SBP_2_dom"/>
</dbReference>
<evidence type="ECO:0000256" key="2">
    <source>
        <dbReference type="ARBA" id="ARBA00007639"/>
    </source>
</evidence>
<dbReference type="GO" id="GO:0030246">
    <property type="term" value="F:carbohydrate binding"/>
    <property type="evidence" value="ECO:0007669"/>
    <property type="project" value="UniProtKB-ARBA"/>
</dbReference>